<keyword evidence="6" id="KW-0808">Transferase</keyword>
<dbReference type="GO" id="GO:0008483">
    <property type="term" value="F:transaminase activity"/>
    <property type="evidence" value="ECO:0007669"/>
    <property type="project" value="UniProtKB-KW"/>
</dbReference>
<dbReference type="InterPro" id="IPR050106">
    <property type="entry name" value="HistidinolP_aminotransfase"/>
</dbReference>
<sequence>MVIADWKPIVPGLSREHGGPDAAGVPEHDFSTNSNACGPCPSAWHAVQRADVTRYPDAQYQQLRAQLAQHHGVDGARVVLAGSASEFIFRLTAWAARQGVQRVELPRHAYGDYAHAAQAWGLATQRYADSGRLDPAPGADPAADGVPSLWPPAPRLRWACDPSSPLGQGVGVGVFQDCDIAVLDRAYHPLRLSGPSAWDEARLQRVWQLFSPNKALGLTGVRGAYALAPEGAEEAAQALAALCPSWPLGAQGVALLQAWCQPESAAWLVESRATLRQWKARQQALFRDQGWTVRPSQANFFCVRVPPEWSPALPVWRQAGVKLRDAHSFDLPGHWRLGVLPPASQDALQALLQQGPPPVLAGPHPSKSSP</sequence>
<dbReference type="InterPro" id="IPR015421">
    <property type="entry name" value="PyrdxlP-dep_Trfase_major"/>
</dbReference>
<evidence type="ECO:0000256" key="8">
    <source>
        <dbReference type="ARBA" id="ARBA00023102"/>
    </source>
</evidence>
<name>A0ABT5MKM6_9BURK</name>
<evidence type="ECO:0000256" key="2">
    <source>
        <dbReference type="ARBA" id="ARBA00007970"/>
    </source>
</evidence>
<evidence type="ECO:0000256" key="5">
    <source>
        <dbReference type="ARBA" id="ARBA00022605"/>
    </source>
</evidence>
<dbReference type="Pfam" id="PF00155">
    <property type="entry name" value="Aminotran_1_2"/>
    <property type="match status" value="2"/>
</dbReference>
<dbReference type="InterPro" id="IPR015422">
    <property type="entry name" value="PyrdxlP-dep_Trfase_small"/>
</dbReference>
<accession>A0ABT5MKM6</accession>
<dbReference type="InterPro" id="IPR015424">
    <property type="entry name" value="PyrdxlP-dep_Trfase"/>
</dbReference>
<dbReference type="EC" id="2.6.1.9" evidence="3"/>
<keyword evidence="4 11" id="KW-0032">Aminotransferase</keyword>
<dbReference type="Proteomes" id="UP001528672">
    <property type="component" value="Unassembled WGS sequence"/>
</dbReference>
<dbReference type="InterPro" id="IPR004839">
    <property type="entry name" value="Aminotransferase_I/II_large"/>
</dbReference>
<keyword evidence="8" id="KW-0368">Histidine biosynthesis</keyword>
<dbReference type="PANTHER" id="PTHR43643">
    <property type="entry name" value="HISTIDINOL-PHOSPHATE AMINOTRANSFERASE 2"/>
    <property type="match status" value="1"/>
</dbReference>
<evidence type="ECO:0000256" key="1">
    <source>
        <dbReference type="ARBA" id="ARBA00005011"/>
    </source>
</evidence>
<proteinExistence type="inferred from homology"/>
<evidence type="ECO:0000313" key="12">
    <source>
        <dbReference type="Proteomes" id="UP001528672"/>
    </source>
</evidence>
<protein>
    <recommendedName>
        <fullName evidence="3">histidinol-phosphate transaminase</fullName>
        <ecNumber evidence="3">2.6.1.9</ecNumber>
    </recommendedName>
</protein>
<evidence type="ECO:0000256" key="9">
    <source>
        <dbReference type="ARBA" id="ARBA00047481"/>
    </source>
</evidence>
<keyword evidence="7" id="KW-0663">Pyridoxal phosphate</keyword>
<evidence type="ECO:0000256" key="7">
    <source>
        <dbReference type="ARBA" id="ARBA00022898"/>
    </source>
</evidence>
<feature type="domain" description="Aminotransferase class I/classII large" evidence="10">
    <location>
        <begin position="29"/>
        <end position="132"/>
    </location>
</feature>
<comment type="caution">
    <text evidence="11">The sequence shown here is derived from an EMBL/GenBank/DDBJ whole genome shotgun (WGS) entry which is preliminary data.</text>
</comment>
<feature type="domain" description="Aminotransferase class I/classII large" evidence="10">
    <location>
        <begin position="214"/>
        <end position="351"/>
    </location>
</feature>
<dbReference type="PANTHER" id="PTHR43643:SF6">
    <property type="entry name" value="HISTIDINOL-PHOSPHATE AMINOTRANSFERASE"/>
    <property type="match status" value="1"/>
</dbReference>
<organism evidence="11 12">
    <name type="scientific">Curvibacter microcysteis</name>
    <dbReference type="NCBI Taxonomy" id="3026419"/>
    <lineage>
        <taxon>Bacteria</taxon>
        <taxon>Pseudomonadati</taxon>
        <taxon>Pseudomonadota</taxon>
        <taxon>Betaproteobacteria</taxon>
        <taxon>Burkholderiales</taxon>
        <taxon>Comamonadaceae</taxon>
        <taxon>Curvibacter</taxon>
    </lineage>
</organism>
<dbReference type="Gene3D" id="3.90.1150.10">
    <property type="entry name" value="Aspartate Aminotransferase, domain 1"/>
    <property type="match status" value="1"/>
</dbReference>
<gene>
    <name evidence="11" type="ORF">PSQ39_20970</name>
</gene>
<keyword evidence="5" id="KW-0028">Amino-acid biosynthesis</keyword>
<evidence type="ECO:0000313" key="11">
    <source>
        <dbReference type="EMBL" id="MDD0817119.1"/>
    </source>
</evidence>
<comment type="catalytic activity">
    <reaction evidence="9">
        <text>L-histidinol phosphate + 2-oxoglutarate = 3-(imidazol-4-yl)-2-oxopropyl phosphate + L-glutamate</text>
        <dbReference type="Rhea" id="RHEA:23744"/>
        <dbReference type="ChEBI" id="CHEBI:16810"/>
        <dbReference type="ChEBI" id="CHEBI:29985"/>
        <dbReference type="ChEBI" id="CHEBI:57766"/>
        <dbReference type="ChEBI" id="CHEBI:57980"/>
        <dbReference type="EC" id="2.6.1.9"/>
    </reaction>
</comment>
<evidence type="ECO:0000256" key="4">
    <source>
        <dbReference type="ARBA" id="ARBA00022576"/>
    </source>
</evidence>
<reference evidence="11 12" key="1">
    <citation type="submission" date="2023-02" db="EMBL/GenBank/DDBJ databases">
        <title>Bacterial whole genome sequence for Curvibacter sp. HBC28.</title>
        <authorList>
            <person name="Le V."/>
            <person name="Ko S.-R."/>
            <person name="Ahn C.-Y."/>
            <person name="Oh H.-M."/>
        </authorList>
    </citation>
    <scope>NUCLEOTIDE SEQUENCE [LARGE SCALE GENOMIC DNA]</scope>
    <source>
        <strain evidence="11 12">HBC28</strain>
    </source>
</reference>
<dbReference type="SUPFAM" id="SSF53383">
    <property type="entry name" value="PLP-dependent transferases"/>
    <property type="match status" value="1"/>
</dbReference>
<comment type="pathway">
    <text evidence="1">Amino-acid biosynthesis; L-histidine biosynthesis; L-histidine from 5-phospho-alpha-D-ribose 1-diphosphate: step 7/9.</text>
</comment>
<dbReference type="EMBL" id="JAQSIO010000014">
    <property type="protein sequence ID" value="MDD0817119.1"/>
    <property type="molecule type" value="Genomic_DNA"/>
</dbReference>
<evidence type="ECO:0000256" key="3">
    <source>
        <dbReference type="ARBA" id="ARBA00012748"/>
    </source>
</evidence>
<dbReference type="Gene3D" id="3.40.640.10">
    <property type="entry name" value="Type I PLP-dependent aspartate aminotransferase-like (Major domain)"/>
    <property type="match status" value="1"/>
</dbReference>
<comment type="similarity">
    <text evidence="2">Belongs to the class-II pyridoxal-phosphate-dependent aminotransferase family. Histidinol-phosphate aminotransferase subfamily.</text>
</comment>
<evidence type="ECO:0000256" key="6">
    <source>
        <dbReference type="ARBA" id="ARBA00022679"/>
    </source>
</evidence>
<keyword evidence="12" id="KW-1185">Reference proteome</keyword>
<evidence type="ECO:0000259" key="10">
    <source>
        <dbReference type="Pfam" id="PF00155"/>
    </source>
</evidence>